<dbReference type="OrthoDB" id="884194at2"/>
<keyword evidence="4" id="KW-1185">Reference proteome</keyword>
<dbReference type="EMBL" id="MDZC01000052">
    <property type="protein sequence ID" value="OGX86059.1"/>
    <property type="molecule type" value="Genomic_DNA"/>
</dbReference>
<dbReference type="RefSeq" id="WP_070733900.1">
    <property type="nucleotide sequence ID" value="NZ_MDZC01000052.1"/>
</dbReference>
<evidence type="ECO:0000313" key="3">
    <source>
        <dbReference type="EMBL" id="OGX86059.1"/>
    </source>
</evidence>
<feature type="signal peptide" evidence="2">
    <location>
        <begin position="1"/>
        <end position="26"/>
    </location>
</feature>
<evidence type="ECO:0000256" key="2">
    <source>
        <dbReference type="SAM" id="SignalP"/>
    </source>
</evidence>
<dbReference type="Proteomes" id="UP000177791">
    <property type="component" value="Unassembled WGS sequence"/>
</dbReference>
<evidence type="ECO:0000256" key="1">
    <source>
        <dbReference type="SAM" id="MobiDB-lite"/>
    </source>
</evidence>
<reference evidence="3 4" key="1">
    <citation type="submission" date="2016-08" db="EMBL/GenBank/DDBJ databases">
        <title>Hymenobacter coccineus sp. nov., Hymenobacter lapidarius sp. nov. and Hymenobacter glacialis sp. nov., isolated from Antarctic soil.</title>
        <authorList>
            <person name="Sedlacek I."/>
            <person name="Kralova S."/>
            <person name="Kyrova K."/>
            <person name="Maslanova I."/>
            <person name="Stankova E."/>
            <person name="Vrbovska V."/>
            <person name="Nemec M."/>
            <person name="Bartak M."/>
            <person name="Svec P."/>
            <person name="Busse H.-J."/>
            <person name="Pantucek R."/>
        </authorList>
    </citation>
    <scope>NUCLEOTIDE SEQUENCE [LARGE SCALE GENOMIC DNA]</scope>
    <source>
        <strain evidence="3 4">CCM 8648</strain>
    </source>
</reference>
<keyword evidence="2" id="KW-0732">Signal</keyword>
<organism evidence="3 4">
    <name type="scientific">Hymenobacter glacialis</name>
    <dbReference type="NCBI Taxonomy" id="1908236"/>
    <lineage>
        <taxon>Bacteria</taxon>
        <taxon>Pseudomonadati</taxon>
        <taxon>Bacteroidota</taxon>
        <taxon>Cytophagia</taxon>
        <taxon>Cytophagales</taxon>
        <taxon>Hymenobacteraceae</taxon>
        <taxon>Hymenobacter</taxon>
    </lineage>
</organism>
<name>A0A1G1T5A2_9BACT</name>
<proteinExistence type="predicted"/>
<sequence length="262" mass="28964">MKAFITRLCAAVLLLGLPGLSNVASAQPSTLTNSNATAQAQTPAPAPDTARFYRHHLGLTASPQLDQFFKVNRSLPLGLIYKRQTKPGQALRLRLVGFYGRRDTVVTIPPTTSTGPDTRSWAVNAFFGYEWQHALSRCFKWGYGMEAGAGYDRQDLRYALQVINQSPQGPFVTTRTGSEYVRRWLVQGRPFASISYALGARLTVFAESSLPIVYASQERSGEWVERFSNGVSWRSSGPGSTKNSYFTFHFKPVQLVGITASL</sequence>
<gene>
    <name evidence="3" type="ORF">BEN48_13500</name>
</gene>
<comment type="caution">
    <text evidence="3">The sequence shown here is derived from an EMBL/GenBank/DDBJ whole genome shotgun (WGS) entry which is preliminary data.</text>
</comment>
<evidence type="ECO:0000313" key="4">
    <source>
        <dbReference type="Proteomes" id="UP000177791"/>
    </source>
</evidence>
<protein>
    <submittedName>
        <fullName evidence="3">Uncharacterized protein</fullName>
    </submittedName>
</protein>
<dbReference type="AlphaFoldDB" id="A0A1G1T5A2"/>
<feature type="compositionally biased region" description="Low complexity" evidence="1">
    <location>
        <begin position="36"/>
        <end position="46"/>
    </location>
</feature>
<feature type="compositionally biased region" description="Polar residues" evidence="1">
    <location>
        <begin position="26"/>
        <end position="35"/>
    </location>
</feature>
<accession>A0A1G1T5A2</accession>
<feature type="chain" id="PRO_5009578927" evidence="2">
    <location>
        <begin position="27"/>
        <end position="262"/>
    </location>
</feature>
<feature type="region of interest" description="Disordered" evidence="1">
    <location>
        <begin position="26"/>
        <end position="46"/>
    </location>
</feature>